<dbReference type="EMBL" id="JAOPJF010000042">
    <property type="protein sequence ID" value="KAK1143238.1"/>
    <property type="molecule type" value="Genomic_DNA"/>
</dbReference>
<dbReference type="Proteomes" id="UP001177260">
    <property type="component" value="Unassembled WGS sequence"/>
</dbReference>
<proteinExistence type="predicted"/>
<sequence length="379" mass="41557">MDGVSVKIFLDALLEKLNNHSIDVSRPQPYIENGILKLPKRTTQCTPPAEHLTKFPIDRDLMIKALWSQLKSSISPPINPTQADWAPIQETPYKTEFRSFTLPNNHLTELIRACRTNNTTITGLLHALSLASLSSLLDDSRASAFESLTALDIRRFLPATHPRYPGLEPSRAMANYVTILNHCFDVSSVSQVRSKTSFVDDDDDLPSPDLLASIWSVASNTRQQIKSKLDQGLRNDMIGFMKPIADWRAEMSRAVLKPRRASWVVTNLGVLDSHGSNVDLEKAPGGSSGSSSGDQNDGKWCIREAQFVLGANVPAAALSISPIAVKGGSFCVTVSWQKCVLEEGIGERFTGDLERWMRFIGNAGESSLSGGESSTSRSE</sequence>
<gene>
    <name evidence="1" type="primary">ATF1_2</name>
    <name evidence="1" type="ORF">N8T08_006938</name>
</gene>
<organism evidence="1 2">
    <name type="scientific">Aspergillus melleus</name>
    <dbReference type="NCBI Taxonomy" id="138277"/>
    <lineage>
        <taxon>Eukaryota</taxon>
        <taxon>Fungi</taxon>
        <taxon>Dikarya</taxon>
        <taxon>Ascomycota</taxon>
        <taxon>Pezizomycotina</taxon>
        <taxon>Eurotiomycetes</taxon>
        <taxon>Eurotiomycetidae</taxon>
        <taxon>Eurotiales</taxon>
        <taxon>Aspergillaceae</taxon>
        <taxon>Aspergillus</taxon>
        <taxon>Aspergillus subgen. Circumdati</taxon>
    </lineage>
</organism>
<keyword evidence="2" id="KW-1185">Reference proteome</keyword>
<protein>
    <submittedName>
        <fullName evidence="1">Alcohol acetyltransferase</fullName>
    </submittedName>
</protein>
<name>A0ACC3AZP2_9EURO</name>
<accession>A0ACC3AZP2</accession>
<evidence type="ECO:0000313" key="1">
    <source>
        <dbReference type="EMBL" id="KAK1143238.1"/>
    </source>
</evidence>
<evidence type="ECO:0000313" key="2">
    <source>
        <dbReference type="Proteomes" id="UP001177260"/>
    </source>
</evidence>
<comment type="caution">
    <text evidence="1">The sequence shown here is derived from an EMBL/GenBank/DDBJ whole genome shotgun (WGS) entry which is preliminary data.</text>
</comment>
<reference evidence="1 2" key="1">
    <citation type="journal article" date="2023" name="ACS Omega">
        <title>Identification of the Neoaspergillic Acid Biosynthesis Gene Cluster by Establishing an In Vitro CRISPR-Ribonucleoprotein Genetic System in Aspergillus melleus.</title>
        <authorList>
            <person name="Yuan B."/>
            <person name="Grau M.F."/>
            <person name="Murata R.M."/>
            <person name="Torok T."/>
            <person name="Venkateswaran K."/>
            <person name="Stajich J.E."/>
            <person name="Wang C.C.C."/>
        </authorList>
    </citation>
    <scope>NUCLEOTIDE SEQUENCE [LARGE SCALE GENOMIC DNA]</scope>
    <source>
        <strain evidence="1 2">IMV 1140</strain>
    </source>
</reference>